<proteinExistence type="predicted"/>
<dbReference type="AlphaFoldDB" id="A0A6L2K335"/>
<dbReference type="PANTHER" id="PTHR11439:SF509">
    <property type="entry name" value="RNA-DIRECTED DNA POLYMERASE"/>
    <property type="match status" value="1"/>
</dbReference>
<feature type="domain" description="Reverse transcriptase Ty1/copia-type" evidence="2">
    <location>
        <begin position="831"/>
        <end position="930"/>
    </location>
</feature>
<evidence type="ECO:0000259" key="2">
    <source>
        <dbReference type="Pfam" id="PF07727"/>
    </source>
</evidence>
<accession>A0A6L2K335</accession>
<dbReference type="PANTHER" id="PTHR11439">
    <property type="entry name" value="GAG-POL-RELATED RETROTRANSPOSON"/>
    <property type="match status" value="1"/>
</dbReference>
<feature type="compositionally biased region" description="Polar residues" evidence="1">
    <location>
        <begin position="543"/>
        <end position="552"/>
    </location>
</feature>
<protein>
    <recommendedName>
        <fullName evidence="2">Reverse transcriptase Ty1/copia-type domain-containing protein</fullName>
    </recommendedName>
</protein>
<dbReference type="CDD" id="cd09272">
    <property type="entry name" value="RNase_HI_RT_Ty1"/>
    <property type="match status" value="1"/>
</dbReference>
<sequence>MKLFLGLQIHQSLRGIFINQAKYTLEILHKHGMDKGQSIGTPIATKPKLDADLSGNPVDQTDFHSKIGSLMYLTSSRPDIVQAGSSFELTAFSDADHAGCIDTCKSTSGGIQFLGDKLVSWMSKKQNCTAMSSTEAEYVALSASCAQVMWMRTQLQDYGFNYNKIPLYCDSQTEYQLADMFTKALPEDRFKYLVRRIDEHLARFHGIKDAKTIWAAIKTKFGEGLDKGYDRFQRLLSLLEIHRAECTSRTNELNDAYSVSTAIGHSSQAQGSSSYADELMFSFFANQSSSPQLDIKDLEQINQDDLEEMDLKWQVECFNCHRRGHFARDFRSARNSGNRSRDVRNAGYIGRNNEEEATVFALMAFTSNPSSSSCSNFKENSLANDRFKKGEGYHVVPPPLTGNYMPPKSDLSFARLDDFIYKFKISETVTSVTKAGKDAPETSTTCADKPKEDRSSASLIQDWDTNSDNDNRMAKKSVLPNNMGKGTGYKESRPVWNNVHKINHQNKFTSTVVFIRFGRIPVSAAKPKVTTSTSAAKPVNTAGPKQSVQNPEGNLVRGLPSKILKMTILVLLVKRESSTKPPVRPRLLAQSANPYRYYIWIYMVQHLALVKKSHNKTPYELLNGRTHRLDFMRPFGYPITILNTLDPLGKFKVSVGNQTDKKVGPQDTNGNADDTATDDKPKDDTSSKTVEEPVNIEDQVYIDELGRLMSQEKEASDAMDAFRKESIQRCMDQRGATKAGSTNPVNIDTAELRSTSIFNSTYDDDLDIFSSPVQSVGAEADFNNIDSSIVVSPIPTHRVHIDHPKNQILGDPKSAIQIRRIANKTFGAHALVNKNKKDERGIVVRNKARLVAQGHRQEEGIDYDEVFALVARIEVIRLFLAFASFMGFIVYQMDVKSAFLYGTIEEEVYVSQPPSFIDPQFPSKVYKCKKQTIVATSNTEAEYVAAANCCGQVL</sequence>
<feature type="region of interest" description="Disordered" evidence="1">
    <location>
        <begin position="432"/>
        <end position="486"/>
    </location>
</feature>
<gene>
    <name evidence="3" type="ORF">Tci_015721</name>
</gene>
<feature type="region of interest" description="Disordered" evidence="1">
    <location>
        <begin position="534"/>
        <end position="554"/>
    </location>
</feature>
<dbReference type="EMBL" id="BKCJ010001750">
    <property type="protein sequence ID" value="GEU43743.1"/>
    <property type="molecule type" value="Genomic_DNA"/>
</dbReference>
<name>A0A6L2K335_TANCI</name>
<dbReference type="Pfam" id="PF07727">
    <property type="entry name" value="RVT_2"/>
    <property type="match status" value="1"/>
</dbReference>
<organism evidence="3">
    <name type="scientific">Tanacetum cinerariifolium</name>
    <name type="common">Dalmatian daisy</name>
    <name type="synonym">Chrysanthemum cinerariifolium</name>
    <dbReference type="NCBI Taxonomy" id="118510"/>
    <lineage>
        <taxon>Eukaryota</taxon>
        <taxon>Viridiplantae</taxon>
        <taxon>Streptophyta</taxon>
        <taxon>Embryophyta</taxon>
        <taxon>Tracheophyta</taxon>
        <taxon>Spermatophyta</taxon>
        <taxon>Magnoliopsida</taxon>
        <taxon>eudicotyledons</taxon>
        <taxon>Gunneridae</taxon>
        <taxon>Pentapetalae</taxon>
        <taxon>asterids</taxon>
        <taxon>campanulids</taxon>
        <taxon>Asterales</taxon>
        <taxon>Asteraceae</taxon>
        <taxon>Asteroideae</taxon>
        <taxon>Anthemideae</taxon>
        <taxon>Anthemidinae</taxon>
        <taxon>Tanacetum</taxon>
    </lineage>
</organism>
<dbReference type="InterPro" id="IPR013103">
    <property type="entry name" value="RVT_2"/>
</dbReference>
<reference evidence="3" key="1">
    <citation type="journal article" date="2019" name="Sci. Rep.">
        <title>Draft genome of Tanacetum cinerariifolium, the natural source of mosquito coil.</title>
        <authorList>
            <person name="Yamashiro T."/>
            <person name="Shiraishi A."/>
            <person name="Satake H."/>
            <person name="Nakayama K."/>
        </authorList>
    </citation>
    <scope>NUCLEOTIDE SEQUENCE</scope>
</reference>
<comment type="caution">
    <text evidence="3">The sequence shown here is derived from an EMBL/GenBank/DDBJ whole genome shotgun (WGS) entry which is preliminary data.</text>
</comment>
<feature type="compositionally biased region" description="Polar residues" evidence="1">
    <location>
        <begin position="456"/>
        <end position="468"/>
    </location>
</feature>
<evidence type="ECO:0000313" key="3">
    <source>
        <dbReference type="EMBL" id="GEU43743.1"/>
    </source>
</evidence>
<evidence type="ECO:0000256" key="1">
    <source>
        <dbReference type="SAM" id="MobiDB-lite"/>
    </source>
</evidence>
<feature type="compositionally biased region" description="Basic and acidic residues" evidence="1">
    <location>
        <begin position="677"/>
        <end position="691"/>
    </location>
</feature>
<feature type="region of interest" description="Disordered" evidence="1">
    <location>
        <begin position="657"/>
        <end position="692"/>
    </location>
</feature>